<keyword evidence="4 10" id="KW-0808">Transferase</keyword>
<dbReference type="GO" id="GO:0051301">
    <property type="term" value="P:cell division"/>
    <property type="evidence" value="ECO:0007669"/>
    <property type="project" value="UniProtKB-KW"/>
</dbReference>
<gene>
    <name evidence="10 13" type="primary">murG</name>
    <name evidence="13" type="ORF">KSV97_08665</name>
    <name evidence="14" type="ORF">KSW06_08375</name>
</gene>
<sequence>MKIIVSAGGTGGHIYPALALVDYIKKCDPDTEFLFVGTTDRLESQIVPQMGLAYRGLHVKGLVGNPLQKAKNALIFLKSLKSSKKILKEFNPDIVIGFGGYPSASIVLAASQKGYKTMIHEQNSIIGLTNKILIKRVDEIICCYEKALKAFPQDKTKLLGNPRASVVSEGVLKDVHNLYNIAPDRKVMVIVMGSLGSATVNAVMKDALHKMDHKDYDVLYVTGKTYYEKMKEELKDLSDSIHVLPYIDDMPSVLHSCDLAVSRAGATTLAEMTALGTASIIIPSPYVVANHQEYNARELVAKGAAHLILEKYLNADAFVEVVDQYMNNEEMRKELSKKALALGKPHACEDIYKEILKLTGGR</sequence>
<feature type="domain" description="Glycosyltransferase family 28 N-terminal" evidence="11">
    <location>
        <begin position="3"/>
        <end position="140"/>
    </location>
</feature>
<dbReference type="NCBIfam" id="TIGR01133">
    <property type="entry name" value="murG"/>
    <property type="match status" value="1"/>
</dbReference>
<accession>A0AAW4MSJ0</accession>
<keyword evidence="7 10" id="KW-0472">Membrane</keyword>
<dbReference type="Proteomes" id="UP001197492">
    <property type="component" value="Unassembled WGS sequence"/>
</dbReference>
<dbReference type="Pfam" id="PF04101">
    <property type="entry name" value="Glyco_tran_28_C"/>
    <property type="match status" value="1"/>
</dbReference>
<comment type="caution">
    <text evidence="13">The sequence shown here is derived from an EMBL/GenBank/DDBJ whole genome shotgun (WGS) entry which is preliminary data.</text>
</comment>
<evidence type="ECO:0000256" key="6">
    <source>
        <dbReference type="ARBA" id="ARBA00022984"/>
    </source>
</evidence>
<proteinExistence type="inferred from homology"/>
<reference evidence="13 16" key="1">
    <citation type="submission" date="2021-06" db="EMBL/GenBank/DDBJ databases">
        <title>Collection of gut derived symbiotic bacterial strains cultured from healthy donors.</title>
        <authorList>
            <person name="Lin H."/>
            <person name="Littmann E."/>
            <person name="Pamer E.G."/>
        </authorList>
    </citation>
    <scope>NUCLEOTIDE SEQUENCE</scope>
    <source>
        <strain evidence="14 16">MSK.21.70</strain>
        <strain evidence="13">MSK.21.82</strain>
    </source>
</reference>
<evidence type="ECO:0000259" key="11">
    <source>
        <dbReference type="Pfam" id="PF03033"/>
    </source>
</evidence>
<comment type="function">
    <text evidence="10">Cell wall formation. Catalyzes the transfer of a GlcNAc subunit on undecaprenyl-pyrophosphoryl-MurNAc-pentapeptide (lipid intermediate I) to form undecaprenyl-pyrophosphoryl-MurNAc-(pentapeptide)GlcNAc (lipid intermediate II).</text>
</comment>
<protein>
    <recommendedName>
        <fullName evidence="10">UDP-N-acetylglucosamine--N-acetylmuramyl-(pentapeptide) pyrophosphoryl-undecaprenol N-acetylglucosamine transferase</fullName>
        <ecNumber evidence="10">2.4.1.227</ecNumber>
    </recommendedName>
    <alternativeName>
        <fullName evidence="10">Undecaprenyl-PP-MurNAc-pentapeptide-UDPGlcNAc GlcNAc transferase</fullName>
    </alternativeName>
</protein>
<evidence type="ECO:0000256" key="7">
    <source>
        <dbReference type="ARBA" id="ARBA00023136"/>
    </source>
</evidence>
<dbReference type="EMBL" id="JAHOEF010000062">
    <property type="protein sequence ID" value="MBV3383286.1"/>
    <property type="molecule type" value="Genomic_DNA"/>
</dbReference>
<comment type="similarity">
    <text evidence="10">Belongs to the glycosyltransferase 28 family. MurG subfamily.</text>
</comment>
<feature type="binding site" evidence="10">
    <location>
        <begin position="10"/>
        <end position="12"/>
    </location>
    <ligand>
        <name>UDP-N-acetyl-alpha-D-glucosamine</name>
        <dbReference type="ChEBI" id="CHEBI:57705"/>
    </ligand>
</feature>
<evidence type="ECO:0000313" key="16">
    <source>
        <dbReference type="Proteomes" id="UP001197492"/>
    </source>
</evidence>
<name>A0AAW4MSJ0_9FIRM</name>
<dbReference type="EMBL" id="JAHOEL010000058">
    <property type="protein sequence ID" value="MBV3393267.1"/>
    <property type="molecule type" value="Genomic_DNA"/>
</dbReference>
<dbReference type="GO" id="GO:0050511">
    <property type="term" value="F:undecaprenyldiphospho-muramoylpentapeptide beta-N-acetylglucosaminyltransferase activity"/>
    <property type="evidence" value="ECO:0007669"/>
    <property type="project" value="UniProtKB-UniRule"/>
</dbReference>
<comment type="caution">
    <text evidence="10">Lacks conserved residue(s) required for the propagation of feature annotation.</text>
</comment>
<dbReference type="GO" id="GO:0008360">
    <property type="term" value="P:regulation of cell shape"/>
    <property type="evidence" value="ECO:0007669"/>
    <property type="project" value="UniProtKB-KW"/>
</dbReference>
<evidence type="ECO:0000313" key="13">
    <source>
        <dbReference type="EMBL" id="MBV3383286.1"/>
    </source>
</evidence>
<feature type="binding site" evidence="10">
    <location>
        <position position="247"/>
    </location>
    <ligand>
        <name>UDP-N-acetyl-alpha-D-glucosamine</name>
        <dbReference type="ChEBI" id="CHEBI:57705"/>
    </ligand>
</feature>
<evidence type="ECO:0000256" key="1">
    <source>
        <dbReference type="ARBA" id="ARBA00022475"/>
    </source>
</evidence>
<dbReference type="RefSeq" id="WP_217748016.1">
    <property type="nucleotide sequence ID" value="NZ_JAHOEB010000062.1"/>
</dbReference>
<dbReference type="Proteomes" id="UP001196408">
    <property type="component" value="Unassembled WGS sequence"/>
</dbReference>
<dbReference type="EC" id="2.4.1.227" evidence="10"/>
<evidence type="ECO:0000256" key="9">
    <source>
        <dbReference type="ARBA" id="ARBA00023316"/>
    </source>
</evidence>
<dbReference type="PANTHER" id="PTHR21015">
    <property type="entry name" value="UDP-N-ACETYLGLUCOSAMINE--N-ACETYLMURAMYL-(PENTAPEPTIDE) PYROPHOSPHORYL-UNDECAPRENOL N-ACETYLGLUCOSAMINE TRANSFERASE 1"/>
    <property type="match status" value="1"/>
</dbReference>
<dbReference type="GO" id="GO:0005975">
    <property type="term" value="P:carbohydrate metabolic process"/>
    <property type="evidence" value="ECO:0007669"/>
    <property type="project" value="InterPro"/>
</dbReference>
<dbReference type="InterPro" id="IPR004276">
    <property type="entry name" value="GlycoTrans_28_N"/>
</dbReference>
<dbReference type="CDD" id="cd03785">
    <property type="entry name" value="GT28_MurG"/>
    <property type="match status" value="1"/>
</dbReference>
<dbReference type="Pfam" id="PF03033">
    <property type="entry name" value="Glyco_transf_28"/>
    <property type="match status" value="1"/>
</dbReference>
<dbReference type="HAMAP" id="MF_00033">
    <property type="entry name" value="MurG"/>
    <property type="match status" value="1"/>
</dbReference>
<comment type="subcellular location">
    <subcellularLocation>
        <location evidence="10">Cell membrane</location>
        <topology evidence="10">Peripheral membrane protein</topology>
        <orientation evidence="10">Cytoplasmic side</orientation>
    </subcellularLocation>
</comment>
<feature type="binding site" evidence="10">
    <location>
        <position position="194"/>
    </location>
    <ligand>
        <name>UDP-N-acetyl-alpha-D-glucosamine</name>
        <dbReference type="ChEBI" id="CHEBI:57705"/>
    </ligand>
</feature>
<dbReference type="InterPro" id="IPR006009">
    <property type="entry name" value="GlcNAc_MurG"/>
</dbReference>
<evidence type="ECO:0000256" key="4">
    <source>
        <dbReference type="ARBA" id="ARBA00022679"/>
    </source>
</evidence>
<keyword evidence="1 10" id="KW-1003">Cell membrane</keyword>
<evidence type="ECO:0000313" key="15">
    <source>
        <dbReference type="Proteomes" id="UP001196408"/>
    </source>
</evidence>
<feature type="binding site" evidence="10">
    <location>
        <position position="292"/>
    </location>
    <ligand>
        <name>UDP-N-acetyl-alpha-D-glucosamine</name>
        <dbReference type="ChEBI" id="CHEBI:57705"/>
    </ligand>
</feature>
<dbReference type="GO" id="GO:0071555">
    <property type="term" value="P:cell wall organization"/>
    <property type="evidence" value="ECO:0007669"/>
    <property type="project" value="UniProtKB-KW"/>
</dbReference>
<keyword evidence="2 10" id="KW-0132">Cell division</keyword>
<keyword evidence="8 10" id="KW-0131">Cell cycle</keyword>
<comment type="pathway">
    <text evidence="10">Cell wall biogenesis; peptidoglycan biosynthesis.</text>
</comment>
<dbReference type="InterPro" id="IPR007235">
    <property type="entry name" value="Glyco_trans_28_C"/>
</dbReference>
<keyword evidence="3 10" id="KW-0328">Glycosyltransferase</keyword>
<evidence type="ECO:0000256" key="2">
    <source>
        <dbReference type="ARBA" id="ARBA00022618"/>
    </source>
</evidence>
<dbReference type="PANTHER" id="PTHR21015:SF22">
    <property type="entry name" value="GLYCOSYLTRANSFERASE"/>
    <property type="match status" value="1"/>
</dbReference>
<keyword evidence="6 10" id="KW-0573">Peptidoglycan synthesis</keyword>
<keyword evidence="5 10" id="KW-0133">Cell shape</keyword>
<dbReference type="GO" id="GO:0005886">
    <property type="term" value="C:plasma membrane"/>
    <property type="evidence" value="ECO:0007669"/>
    <property type="project" value="UniProtKB-SubCell"/>
</dbReference>
<evidence type="ECO:0000256" key="8">
    <source>
        <dbReference type="ARBA" id="ARBA00023306"/>
    </source>
</evidence>
<keyword evidence="9 10" id="KW-0961">Cell wall biogenesis/degradation</keyword>
<feature type="binding site" evidence="10">
    <location>
        <position position="123"/>
    </location>
    <ligand>
        <name>UDP-N-acetyl-alpha-D-glucosamine</name>
        <dbReference type="ChEBI" id="CHEBI:57705"/>
    </ligand>
</feature>
<evidence type="ECO:0000256" key="3">
    <source>
        <dbReference type="ARBA" id="ARBA00022676"/>
    </source>
</evidence>
<evidence type="ECO:0000256" key="5">
    <source>
        <dbReference type="ARBA" id="ARBA00022960"/>
    </source>
</evidence>
<evidence type="ECO:0000259" key="12">
    <source>
        <dbReference type="Pfam" id="PF04101"/>
    </source>
</evidence>
<evidence type="ECO:0000256" key="10">
    <source>
        <dbReference type="HAMAP-Rule" id="MF_00033"/>
    </source>
</evidence>
<dbReference type="AlphaFoldDB" id="A0AAW4MSJ0"/>
<evidence type="ECO:0000313" key="14">
    <source>
        <dbReference type="EMBL" id="MBV3393267.1"/>
    </source>
</evidence>
<feature type="domain" description="Glycosyl transferase family 28 C-terminal" evidence="12">
    <location>
        <begin position="188"/>
        <end position="346"/>
    </location>
</feature>
<keyword evidence="16" id="KW-1185">Reference proteome</keyword>
<dbReference type="GO" id="GO:0009252">
    <property type="term" value="P:peptidoglycan biosynthetic process"/>
    <property type="evidence" value="ECO:0007669"/>
    <property type="project" value="UniProtKB-UniRule"/>
</dbReference>
<comment type="catalytic activity">
    <reaction evidence="10">
        <text>di-trans,octa-cis-undecaprenyl diphospho-N-acetyl-alpha-D-muramoyl-L-alanyl-D-glutamyl-meso-2,6-diaminopimeloyl-D-alanyl-D-alanine + UDP-N-acetyl-alpha-D-glucosamine = di-trans,octa-cis-undecaprenyl diphospho-[N-acetyl-alpha-D-glucosaminyl-(1-&gt;4)]-N-acetyl-alpha-D-muramoyl-L-alanyl-D-glutamyl-meso-2,6-diaminopimeloyl-D-alanyl-D-alanine + UDP + H(+)</text>
        <dbReference type="Rhea" id="RHEA:31227"/>
        <dbReference type="ChEBI" id="CHEBI:15378"/>
        <dbReference type="ChEBI" id="CHEBI:57705"/>
        <dbReference type="ChEBI" id="CHEBI:58223"/>
        <dbReference type="ChEBI" id="CHEBI:61387"/>
        <dbReference type="ChEBI" id="CHEBI:61388"/>
        <dbReference type="EC" id="2.4.1.227"/>
    </reaction>
</comment>
<organism evidence="13 15">
    <name type="scientific">Catenibacterium mitsuokai</name>
    <dbReference type="NCBI Taxonomy" id="100886"/>
    <lineage>
        <taxon>Bacteria</taxon>
        <taxon>Bacillati</taxon>
        <taxon>Bacillota</taxon>
        <taxon>Erysipelotrichia</taxon>
        <taxon>Erysipelotrichales</taxon>
        <taxon>Coprobacillaceae</taxon>
        <taxon>Catenibacterium</taxon>
    </lineage>
</organism>